<evidence type="ECO:0000256" key="3">
    <source>
        <dbReference type="ARBA" id="ARBA00023237"/>
    </source>
</evidence>
<feature type="domain" description="LptD C-terminal" evidence="6">
    <location>
        <begin position="275"/>
        <end position="611"/>
    </location>
</feature>
<feature type="chain" id="PRO_5013413997" description="LPS-assembly protein LptD" evidence="4">
    <location>
        <begin position="23"/>
        <end position="695"/>
    </location>
</feature>
<dbReference type="STRING" id="1921010.MMIC_P0917"/>
<evidence type="ECO:0000256" key="2">
    <source>
        <dbReference type="ARBA" id="ARBA00023136"/>
    </source>
</evidence>
<keyword evidence="2 4" id="KW-0472">Membrane</keyword>
<dbReference type="Pfam" id="PF03968">
    <property type="entry name" value="LptD_N"/>
    <property type="match status" value="1"/>
</dbReference>
<dbReference type="RefSeq" id="WP_072659289.1">
    <property type="nucleotide sequence ID" value="NZ_BDFD01000006.1"/>
</dbReference>
<evidence type="ECO:0000256" key="4">
    <source>
        <dbReference type="HAMAP-Rule" id="MF_01411"/>
    </source>
</evidence>
<dbReference type="Pfam" id="PF04453">
    <property type="entry name" value="LptD"/>
    <property type="match status" value="1"/>
</dbReference>
<dbReference type="InterPro" id="IPR050218">
    <property type="entry name" value="LptD"/>
</dbReference>
<keyword evidence="1 4" id="KW-0732">Signal</keyword>
<dbReference type="OrthoDB" id="9760225at2"/>
<dbReference type="InterPro" id="IPR020889">
    <property type="entry name" value="LipoPS_assembly_LptD"/>
</dbReference>
<reference evidence="7 8" key="1">
    <citation type="journal article" date="2017" name="Arch. Microbiol.">
        <title>Mariprofundus micogutta sp. nov., a novel iron-oxidizing zetaproteobacterium isolated from a deep-sea hydrothermal field at the Bayonnaise knoll of the Izu-Ogasawara arc, and a description of Mariprofundales ord. nov. and Zetaproteobacteria classis nov.</title>
        <authorList>
            <person name="Makita H."/>
            <person name="Tanaka E."/>
            <person name="Mitsunobu S."/>
            <person name="Miyazaki M."/>
            <person name="Nunoura T."/>
            <person name="Uematsu K."/>
            <person name="Takaki Y."/>
            <person name="Nishi S."/>
            <person name="Shimamura S."/>
            <person name="Takai K."/>
        </authorList>
    </citation>
    <scope>NUCLEOTIDE SEQUENCE [LARGE SCALE GENOMIC DNA]</scope>
    <source>
        <strain evidence="7 8">ET2</strain>
    </source>
</reference>
<protein>
    <recommendedName>
        <fullName evidence="4">LPS-assembly protein LptD</fullName>
    </recommendedName>
</protein>
<keyword evidence="8" id="KW-1185">Reference proteome</keyword>
<proteinExistence type="inferred from homology"/>
<evidence type="ECO:0000259" key="6">
    <source>
        <dbReference type="Pfam" id="PF04453"/>
    </source>
</evidence>
<dbReference type="GO" id="GO:0043165">
    <property type="term" value="P:Gram-negative-bacterium-type cell outer membrane assembly"/>
    <property type="evidence" value="ECO:0007669"/>
    <property type="project" value="UniProtKB-UniRule"/>
</dbReference>
<sequence length="695" mass="77235" precursor="true">MLQLPRLLFIAAMFFMASTAYAAPVDIAADEIARNPDGTVVAKGNVIIKRVADILYADEVIYRTEQQVLEARGHVVIESPQATIRANEAVMNTGSQTGNILNAVITLPGGERLQAARLKRIDDQTFEAEEIIYSACPINEESWRVRANHALLDQQDGSLTTTDARFELWQVPVLYAPWWQQPLRRKSGLLMPSVGSGNRRGTEIGLPFYFAPAESWDATLTPRWMSARGFMGEAEFRHASSIGTETMSAAGINDTLTARSRVRLQSDIHWHLPAGFSFDVEADHVSDSDYLADFGTEEGSSTRYLQSSATLSQSGIYDNLEEELSLTAQHQQDLLLTSNATTLQILPRLQSSLIWPALPSLTLGFEQQTTRFDRRLGVDGWRMVLHPFMEIPLELAGGGISAKLHVGTHHTRYWLKQLAANAQSNPSRTTAEASLEVRSDFEGINSERTWRHAISPILRYDFVSAPDQSNLPNFDSTFGLLSWSNLMSGNRFSGFDRIEKANRFSLVLENRLQHKVNPESAATDFLVVRAGASYSLQRQTVDAALKPAATRPFSNLLAEITFQPASGISMYSSGQYNTVDRYWATISSAINLNGKMGNLTLSHQLTDARYTTESQLLNVAASLRLGNRWLAKGSWQYDHLLKISQYTSLGMQYQHPCWKLGAEGYRINRRTGTAKASNLGFRILLEFKGLGSVGS</sequence>
<dbReference type="HAMAP" id="MF_01411">
    <property type="entry name" value="LPS_assembly_LptD"/>
    <property type="match status" value="1"/>
</dbReference>
<organism evidence="7 8">
    <name type="scientific">Mariprofundus micogutta</name>
    <dbReference type="NCBI Taxonomy" id="1921010"/>
    <lineage>
        <taxon>Bacteria</taxon>
        <taxon>Pseudomonadati</taxon>
        <taxon>Pseudomonadota</taxon>
        <taxon>Candidatius Mariprofundia</taxon>
        <taxon>Mariprofundales</taxon>
        <taxon>Mariprofundaceae</taxon>
        <taxon>Mariprofundus</taxon>
    </lineage>
</organism>
<evidence type="ECO:0000259" key="5">
    <source>
        <dbReference type="Pfam" id="PF03968"/>
    </source>
</evidence>
<comment type="similarity">
    <text evidence="4">Belongs to the LptD family.</text>
</comment>
<comment type="subunit">
    <text evidence="4">Component of the lipopolysaccharide transport and assembly complex.</text>
</comment>
<gene>
    <name evidence="4" type="primary">lptD</name>
    <name evidence="7" type="ORF">MMIC_P0917</name>
</gene>
<comment type="caution">
    <text evidence="7">The sequence shown here is derived from an EMBL/GenBank/DDBJ whole genome shotgun (WGS) entry which is preliminary data.</text>
</comment>
<comment type="function">
    <text evidence="4">Involved in the assembly of lipopolysaccharide (LPS) at the surface of the outer membrane.</text>
</comment>
<dbReference type="AlphaFoldDB" id="A0A1L8CM25"/>
<dbReference type="PANTHER" id="PTHR30189:SF1">
    <property type="entry name" value="LPS-ASSEMBLY PROTEIN LPTD"/>
    <property type="match status" value="1"/>
</dbReference>
<feature type="domain" description="Organic solvent tolerance-like N-terminal" evidence="5">
    <location>
        <begin position="32"/>
        <end position="133"/>
    </location>
</feature>
<dbReference type="EMBL" id="BDFD01000006">
    <property type="protein sequence ID" value="GAV19956.1"/>
    <property type="molecule type" value="Genomic_DNA"/>
</dbReference>
<evidence type="ECO:0000313" key="7">
    <source>
        <dbReference type="EMBL" id="GAV19956.1"/>
    </source>
</evidence>
<dbReference type="InterPro" id="IPR005653">
    <property type="entry name" value="OstA-like_N"/>
</dbReference>
<comment type="caution">
    <text evidence="4">Lacks conserved residue(s) required for the propagation of feature annotation.</text>
</comment>
<dbReference type="PANTHER" id="PTHR30189">
    <property type="entry name" value="LPS-ASSEMBLY PROTEIN"/>
    <property type="match status" value="1"/>
</dbReference>
<evidence type="ECO:0000256" key="1">
    <source>
        <dbReference type="ARBA" id="ARBA00022729"/>
    </source>
</evidence>
<accession>A0A1L8CM25</accession>
<dbReference type="GO" id="GO:1990351">
    <property type="term" value="C:transporter complex"/>
    <property type="evidence" value="ECO:0007669"/>
    <property type="project" value="TreeGrafter"/>
</dbReference>
<dbReference type="InterPro" id="IPR007543">
    <property type="entry name" value="LptD_C"/>
</dbReference>
<dbReference type="GO" id="GO:0015920">
    <property type="term" value="P:lipopolysaccharide transport"/>
    <property type="evidence" value="ECO:0007669"/>
    <property type="project" value="InterPro"/>
</dbReference>
<evidence type="ECO:0000313" key="8">
    <source>
        <dbReference type="Proteomes" id="UP000231632"/>
    </source>
</evidence>
<name>A0A1L8CM25_9PROT</name>
<keyword evidence="3 4" id="KW-0998">Cell outer membrane</keyword>
<comment type="subcellular location">
    <subcellularLocation>
        <location evidence="4">Cell outer membrane</location>
    </subcellularLocation>
</comment>
<dbReference type="GO" id="GO:0009279">
    <property type="term" value="C:cell outer membrane"/>
    <property type="evidence" value="ECO:0007669"/>
    <property type="project" value="UniProtKB-SubCell"/>
</dbReference>
<feature type="signal peptide" evidence="4">
    <location>
        <begin position="1"/>
        <end position="22"/>
    </location>
</feature>
<dbReference type="Proteomes" id="UP000231632">
    <property type="component" value="Unassembled WGS sequence"/>
</dbReference>